<keyword evidence="2" id="KW-1185">Reference proteome</keyword>
<proteinExistence type="predicted"/>
<dbReference type="EMBL" id="VICG01000013">
    <property type="protein sequence ID" value="KAA8566018.1"/>
    <property type="molecule type" value="Genomic_DNA"/>
</dbReference>
<protein>
    <submittedName>
        <fullName evidence="1">Uncharacterized protein</fullName>
    </submittedName>
</protein>
<reference evidence="1 2" key="1">
    <citation type="submission" date="2019-06" db="EMBL/GenBank/DDBJ databases">
        <title>Genome Sequence of the Brown Rot Fungal Pathogen Monilinia fructicola.</title>
        <authorList>
            <person name="De Miccolis Angelini R.M."/>
            <person name="Landi L."/>
            <person name="Abate D."/>
            <person name="Pollastro S."/>
            <person name="Romanazzi G."/>
            <person name="Faretra F."/>
        </authorList>
    </citation>
    <scope>NUCLEOTIDE SEQUENCE [LARGE SCALE GENOMIC DNA]</scope>
    <source>
        <strain evidence="1 2">Mfrc123</strain>
    </source>
</reference>
<gene>
    <name evidence="1" type="ORF">EYC84_009818</name>
</gene>
<evidence type="ECO:0000313" key="1">
    <source>
        <dbReference type="EMBL" id="KAA8566018.1"/>
    </source>
</evidence>
<organism evidence="1 2">
    <name type="scientific">Monilinia fructicola</name>
    <name type="common">Brown rot fungus</name>
    <name type="synonym">Ciboria fructicola</name>
    <dbReference type="NCBI Taxonomy" id="38448"/>
    <lineage>
        <taxon>Eukaryota</taxon>
        <taxon>Fungi</taxon>
        <taxon>Dikarya</taxon>
        <taxon>Ascomycota</taxon>
        <taxon>Pezizomycotina</taxon>
        <taxon>Leotiomycetes</taxon>
        <taxon>Helotiales</taxon>
        <taxon>Sclerotiniaceae</taxon>
        <taxon>Monilinia</taxon>
    </lineage>
</organism>
<evidence type="ECO:0000313" key="2">
    <source>
        <dbReference type="Proteomes" id="UP000322873"/>
    </source>
</evidence>
<sequence>MTLALILIQHRYDINNQRTNLPAKLISNSLPPLEFEPVSRRQESIAWMCVNDRCGYCLVHDLCPNTKISAALTTWPRNWKMRRRRLGWSR</sequence>
<name>A0A5M9J8R6_MONFR</name>
<accession>A0A5M9J8R6</accession>
<dbReference type="AlphaFoldDB" id="A0A5M9J8R6"/>
<dbReference type="Proteomes" id="UP000322873">
    <property type="component" value="Unassembled WGS sequence"/>
</dbReference>
<comment type="caution">
    <text evidence="1">The sequence shown here is derived from an EMBL/GenBank/DDBJ whole genome shotgun (WGS) entry which is preliminary data.</text>
</comment>